<dbReference type="Proteomes" id="UP000199021">
    <property type="component" value="Unassembled WGS sequence"/>
</dbReference>
<evidence type="ECO:0000256" key="1">
    <source>
        <dbReference type="SAM" id="Phobius"/>
    </source>
</evidence>
<name>A0A1H9MH04_9BACT</name>
<dbReference type="InParanoid" id="A0A1H9MH04"/>
<keyword evidence="1" id="KW-1133">Transmembrane helix</keyword>
<feature type="transmembrane region" description="Helical" evidence="1">
    <location>
        <begin position="73"/>
        <end position="96"/>
    </location>
</feature>
<dbReference type="InterPro" id="IPR032809">
    <property type="entry name" value="Put_HupE_UreJ"/>
</dbReference>
<evidence type="ECO:0000313" key="2">
    <source>
        <dbReference type="EMBL" id="SER22799.1"/>
    </source>
</evidence>
<dbReference type="AlphaFoldDB" id="A0A1H9MH04"/>
<keyword evidence="1" id="KW-0812">Transmembrane</keyword>
<sequence length="230" mass="25106">MGKLKIQLPLGLLFVLLPALLAAHGVSSADQETLSNGGLLAYILVGARHMITGYDHLLFLAGVIFYLSGFRDIVRFITIFTIGHSITLVGATSLGIKADEHLIDAVIALSVLYKGFENLGGFEKLKLKSPDLLLMVFFFGLIHGFGLSTRLQSFDIGGNQFLAKIVSFNLGVELGQIAALIPIVFIITRWQKAKSYDAFYRSVNVYLIIAGVGLFFYQMYGYFNGGISAV</sequence>
<keyword evidence="1" id="KW-0472">Membrane</keyword>
<reference evidence="3" key="1">
    <citation type="submission" date="2016-10" db="EMBL/GenBank/DDBJ databases">
        <authorList>
            <person name="Varghese N."/>
            <person name="Submissions S."/>
        </authorList>
    </citation>
    <scope>NUCLEOTIDE SEQUENCE [LARGE SCALE GENOMIC DNA]</scope>
    <source>
        <strain evidence="3">DSM 24740</strain>
    </source>
</reference>
<keyword evidence="3" id="KW-1185">Reference proteome</keyword>
<evidence type="ECO:0000313" key="3">
    <source>
        <dbReference type="Proteomes" id="UP000199021"/>
    </source>
</evidence>
<dbReference type="EMBL" id="FOFB01000029">
    <property type="protein sequence ID" value="SER22799.1"/>
    <property type="molecule type" value="Genomic_DNA"/>
</dbReference>
<gene>
    <name evidence="2" type="ORF">SAMN05444359_1298</name>
</gene>
<dbReference type="OrthoDB" id="9808870at2"/>
<dbReference type="STRING" id="478744.SAMN05444359_1298"/>
<feature type="transmembrane region" description="Helical" evidence="1">
    <location>
        <begin position="161"/>
        <end position="187"/>
    </location>
</feature>
<organism evidence="2 3">
    <name type="scientific">Neolewinella agarilytica</name>
    <dbReference type="NCBI Taxonomy" id="478744"/>
    <lineage>
        <taxon>Bacteria</taxon>
        <taxon>Pseudomonadati</taxon>
        <taxon>Bacteroidota</taxon>
        <taxon>Saprospiria</taxon>
        <taxon>Saprospirales</taxon>
        <taxon>Lewinellaceae</taxon>
        <taxon>Neolewinella</taxon>
    </lineage>
</organism>
<dbReference type="Pfam" id="PF13795">
    <property type="entry name" value="HupE_UreJ_2"/>
    <property type="match status" value="1"/>
</dbReference>
<feature type="transmembrane region" description="Helical" evidence="1">
    <location>
        <begin position="199"/>
        <end position="220"/>
    </location>
</feature>
<feature type="transmembrane region" description="Helical" evidence="1">
    <location>
        <begin position="132"/>
        <end position="149"/>
    </location>
</feature>
<feature type="transmembrane region" description="Helical" evidence="1">
    <location>
        <begin position="39"/>
        <end position="66"/>
    </location>
</feature>
<dbReference type="RefSeq" id="WP_090172279.1">
    <property type="nucleotide sequence ID" value="NZ_FOFB01000029.1"/>
</dbReference>
<proteinExistence type="predicted"/>
<protein>
    <submittedName>
        <fullName evidence="2">HupE / UreJ protein</fullName>
    </submittedName>
</protein>
<accession>A0A1H9MH04</accession>